<dbReference type="Proteomes" id="UP000003299">
    <property type="component" value="Unassembled WGS sequence"/>
</dbReference>
<sequence>MCAVIRPSVVRGVAGRTAWRVRAALGIVGLLASGAALGQGVPQSMTLSNGLNTGGTSFLDGFTRTTPGWAVVTYLRQTSLDAVKDARGDDVPVFDNPRIDSTLLLTQGRVRHAL</sequence>
<evidence type="ECO:0000313" key="2">
    <source>
        <dbReference type="Proteomes" id="UP000003299"/>
    </source>
</evidence>
<evidence type="ECO:0000313" key="1">
    <source>
        <dbReference type="EMBL" id="EGD08706.1"/>
    </source>
</evidence>
<organism evidence="1 2">
    <name type="scientific">Xanthomonas vesicatoria ATCC 35937</name>
    <dbReference type="NCBI Taxonomy" id="925775"/>
    <lineage>
        <taxon>Bacteria</taxon>
        <taxon>Pseudomonadati</taxon>
        <taxon>Pseudomonadota</taxon>
        <taxon>Gammaproteobacteria</taxon>
        <taxon>Lysobacterales</taxon>
        <taxon>Lysobacteraceae</taxon>
        <taxon>Xanthomonas</taxon>
    </lineage>
</organism>
<reference evidence="1 2" key="1">
    <citation type="journal article" date="2011" name="BMC Genomics">
        <title>Comparative genomics reveals diversity among xanthomonads infecting tomato and pepper.</title>
        <authorList>
            <person name="Potnis N."/>
            <person name="Krasileva K."/>
            <person name="Chow V."/>
            <person name="Almeida N.F."/>
            <person name="Patil P.B."/>
            <person name="Ryan R.P."/>
            <person name="Sharlach M."/>
            <person name="Behlau F."/>
            <person name="Dow J.M."/>
            <person name="Momol M.T."/>
            <person name="White F.F."/>
            <person name="Preston J.F."/>
            <person name="Vinatzer B.A."/>
            <person name="Koebnik R."/>
            <person name="Setubal J.C."/>
            <person name="Norman D.J."/>
            <person name="Staskawicz B.J."/>
            <person name="Jones J.B."/>
        </authorList>
    </citation>
    <scope>NUCLEOTIDE SEQUENCE [LARGE SCALE GENOMIC DNA]</scope>
    <source>
        <strain evidence="1 2">ATCC 35937</strain>
    </source>
</reference>
<dbReference type="AlphaFoldDB" id="F0BFM7"/>
<dbReference type="KEGG" id="xve:BJD12_14485"/>
<name>F0BFM7_9XANT</name>
<dbReference type="EMBL" id="AEQV01000109">
    <property type="protein sequence ID" value="EGD08706.1"/>
    <property type="molecule type" value="Genomic_DNA"/>
</dbReference>
<accession>F0BFM7</accession>
<comment type="caution">
    <text evidence="1">The sequence shown here is derived from an EMBL/GenBank/DDBJ whole genome shotgun (WGS) entry which is preliminary data.</text>
</comment>
<gene>
    <name evidence="1" type="ORF">XVE_3041</name>
</gene>
<proteinExistence type="predicted"/>
<protein>
    <submittedName>
        <fullName evidence="1">Uncharacterized protein</fullName>
    </submittedName>
</protein>